<name>A0A397S9A1_9GLOM</name>
<evidence type="ECO:0000313" key="2">
    <source>
        <dbReference type="EMBL" id="RIA81326.1"/>
    </source>
</evidence>
<evidence type="ECO:0000256" key="1">
    <source>
        <dbReference type="SAM" id="MobiDB-lite"/>
    </source>
</evidence>
<sequence>MSQKSYNSTRQLRSHTKNSSSTNLNTIKNTTSSQTIDEEIVASTYTPQNNTCSSNSNNIENMDIDPINNLETSSTYYNTLNSSLNTTNDTNINSSQPSNSANNHVTDNNITIQLINNTLENLSLLKNYSLNASIHSHNTNQNNKGKNKETDNPMDKGLTPITKKHDFNHVTASTNIDQ</sequence>
<comment type="caution">
    <text evidence="2">The sequence shown here is derived from an EMBL/GenBank/DDBJ whole genome shotgun (WGS) entry which is preliminary data.</text>
</comment>
<keyword evidence="3" id="KW-1185">Reference proteome</keyword>
<feature type="region of interest" description="Disordered" evidence="1">
    <location>
        <begin position="1"/>
        <end position="31"/>
    </location>
</feature>
<feature type="region of interest" description="Disordered" evidence="1">
    <location>
        <begin position="135"/>
        <end position="178"/>
    </location>
</feature>
<evidence type="ECO:0000313" key="3">
    <source>
        <dbReference type="Proteomes" id="UP000265703"/>
    </source>
</evidence>
<dbReference type="AlphaFoldDB" id="A0A397S9A1"/>
<organism evidence="2 3">
    <name type="scientific">Glomus cerebriforme</name>
    <dbReference type="NCBI Taxonomy" id="658196"/>
    <lineage>
        <taxon>Eukaryota</taxon>
        <taxon>Fungi</taxon>
        <taxon>Fungi incertae sedis</taxon>
        <taxon>Mucoromycota</taxon>
        <taxon>Glomeromycotina</taxon>
        <taxon>Glomeromycetes</taxon>
        <taxon>Glomerales</taxon>
        <taxon>Glomeraceae</taxon>
        <taxon>Glomus</taxon>
    </lineage>
</organism>
<feature type="compositionally biased region" description="Polar residues" evidence="1">
    <location>
        <begin position="135"/>
        <end position="144"/>
    </location>
</feature>
<gene>
    <name evidence="2" type="ORF">C1645_837205</name>
</gene>
<protein>
    <submittedName>
        <fullName evidence="2">Uncharacterized protein</fullName>
    </submittedName>
</protein>
<dbReference type="Proteomes" id="UP000265703">
    <property type="component" value="Unassembled WGS sequence"/>
</dbReference>
<accession>A0A397S9A1</accession>
<dbReference type="EMBL" id="QKYT01000814">
    <property type="protein sequence ID" value="RIA81326.1"/>
    <property type="molecule type" value="Genomic_DNA"/>
</dbReference>
<proteinExistence type="predicted"/>
<reference evidence="2 3" key="1">
    <citation type="submission" date="2018-06" db="EMBL/GenBank/DDBJ databases">
        <title>Comparative genomics reveals the genomic features of Rhizophagus irregularis, R. cerebriforme, R. diaphanum and Gigaspora rosea, and their symbiotic lifestyle signature.</title>
        <authorList>
            <person name="Morin E."/>
            <person name="San Clemente H."/>
            <person name="Chen E.C.H."/>
            <person name="De La Providencia I."/>
            <person name="Hainaut M."/>
            <person name="Kuo A."/>
            <person name="Kohler A."/>
            <person name="Murat C."/>
            <person name="Tang N."/>
            <person name="Roy S."/>
            <person name="Loubradou J."/>
            <person name="Henrissat B."/>
            <person name="Grigoriev I.V."/>
            <person name="Corradi N."/>
            <person name="Roux C."/>
            <person name="Martin F.M."/>
        </authorList>
    </citation>
    <scope>NUCLEOTIDE SEQUENCE [LARGE SCALE GENOMIC DNA]</scope>
    <source>
        <strain evidence="2 3">DAOM 227022</strain>
    </source>
</reference>